<name>A0A6M0RQJ6_9CYAN</name>
<dbReference type="SUPFAM" id="SSF52172">
    <property type="entry name" value="CheY-like"/>
    <property type="match status" value="1"/>
</dbReference>
<evidence type="ECO:0000256" key="4">
    <source>
        <dbReference type="ARBA" id="ARBA00023125"/>
    </source>
</evidence>
<evidence type="ECO:0000256" key="6">
    <source>
        <dbReference type="PROSITE-ProRule" id="PRU00169"/>
    </source>
</evidence>
<dbReference type="GO" id="GO:0005829">
    <property type="term" value="C:cytosol"/>
    <property type="evidence" value="ECO:0007669"/>
    <property type="project" value="TreeGrafter"/>
</dbReference>
<feature type="modified residue" description="4-aspartylphosphate" evidence="6">
    <location>
        <position position="52"/>
    </location>
</feature>
<evidence type="ECO:0000256" key="2">
    <source>
        <dbReference type="ARBA" id="ARBA00023012"/>
    </source>
</evidence>
<dbReference type="Pfam" id="PF00072">
    <property type="entry name" value="Response_reg"/>
    <property type="match status" value="1"/>
</dbReference>
<keyword evidence="9" id="KW-1185">Reference proteome</keyword>
<organism evidence="8 9">
    <name type="scientific">Adonisia turfae CCMR0081</name>
    <dbReference type="NCBI Taxonomy" id="2292702"/>
    <lineage>
        <taxon>Bacteria</taxon>
        <taxon>Bacillati</taxon>
        <taxon>Cyanobacteriota</taxon>
        <taxon>Adonisia</taxon>
        <taxon>Adonisia turfae</taxon>
    </lineage>
</organism>
<comment type="caution">
    <text evidence="8">The sequence shown here is derived from an EMBL/GenBank/DDBJ whole genome shotgun (WGS) entry which is preliminary data.</text>
</comment>
<dbReference type="InterPro" id="IPR011006">
    <property type="entry name" value="CheY-like_superfamily"/>
</dbReference>
<gene>
    <name evidence="8" type="ORF">DXZ20_20445</name>
</gene>
<sequence length="117" mass="12890">MATILIVEDEPQITAFLTKGFRRAGYEIYTAQSGVQALSLATSKNFDLILLDLGLPDLDGLSVLSATRSQGVQTPIIVITARDSDNDRQQSLSLGASDYITKPFRFSELLRYVRAHL</sequence>
<protein>
    <submittedName>
        <fullName evidence="8">DNA-binding response regulator</fullName>
    </submittedName>
</protein>
<evidence type="ECO:0000256" key="1">
    <source>
        <dbReference type="ARBA" id="ARBA00022553"/>
    </source>
</evidence>
<accession>A0A6M0RQJ6</accession>
<dbReference type="GO" id="GO:0006355">
    <property type="term" value="P:regulation of DNA-templated transcription"/>
    <property type="evidence" value="ECO:0007669"/>
    <property type="project" value="TreeGrafter"/>
</dbReference>
<evidence type="ECO:0000313" key="9">
    <source>
        <dbReference type="Proteomes" id="UP000481033"/>
    </source>
</evidence>
<evidence type="ECO:0000259" key="7">
    <source>
        <dbReference type="PROSITE" id="PS50110"/>
    </source>
</evidence>
<dbReference type="SMART" id="SM00448">
    <property type="entry name" value="REC"/>
    <property type="match status" value="1"/>
</dbReference>
<keyword evidence="4 8" id="KW-0238">DNA-binding</keyword>
<dbReference type="GO" id="GO:0000976">
    <property type="term" value="F:transcription cis-regulatory region binding"/>
    <property type="evidence" value="ECO:0007669"/>
    <property type="project" value="TreeGrafter"/>
</dbReference>
<proteinExistence type="predicted"/>
<dbReference type="Gene3D" id="3.40.50.2300">
    <property type="match status" value="1"/>
</dbReference>
<dbReference type="Proteomes" id="UP000481033">
    <property type="component" value="Unassembled WGS sequence"/>
</dbReference>
<reference evidence="8 9" key="1">
    <citation type="journal article" date="2020" name="Microb. Ecol.">
        <title>Ecogenomics of the Marine Benthic Filamentous Cyanobacterium Adonisia.</title>
        <authorList>
            <person name="Walter J.M."/>
            <person name="Coutinho F.H."/>
            <person name="Leomil L."/>
            <person name="Hargreaves P.I."/>
            <person name="Campeao M.E."/>
            <person name="Vieira V.V."/>
            <person name="Silva B.S."/>
            <person name="Fistarol G.O."/>
            <person name="Salomon P.S."/>
            <person name="Sawabe T."/>
            <person name="Mino S."/>
            <person name="Hosokawa M."/>
            <person name="Miyashita H."/>
            <person name="Maruyama F."/>
            <person name="van Verk M.C."/>
            <person name="Dutilh B.E."/>
            <person name="Thompson C.C."/>
            <person name="Thompson F.L."/>
        </authorList>
    </citation>
    <scope>NUCLEOTIDE SEQUENCE [LARGE SCALE GENOMIC DNA]</scope>
    <source>
        <strain evidence="8 9">CCMR0081</strain>
    </source>
</reference>
<keyword evidence="1 6" id="KW-0597">Phosphoprotein</keyword>
<dbReference type="AlphaFoldDB" id="A0A6M0RQJ6"/>
<keyword evidence="5" id="KW-0804">Transcription</keyword>
<dbReference type="GO" id="GO:0032993">
    <property type="term" value="C:protein-DNA complex"/>
    <property type="evidence" value="ECO:0007669"/>
    <property type="project" value="TreeGrafter"/>
</dbReference>
<dbReference type="FunFam" id="3.40.50.2300:FF:000001">
    <property type="entry name" value="DNA-binding response regulator PhoB"/>
    <property type="match status" value="1"/>
</dbReference>
<feature type="domain" description="Response regulatory" evidence="7">
    <location>
        <begin position="3"/>
        <end position="117"/>
    </location>
</feature>
<evidence type="ECO:0000256" key="3">
    <source>
        <dbReference type="ARBA" id="ARBA00023015"/>
    </source>
</evidence>
<dbReference type="InterPro" id="IPR001789">
    <property type="entry name" value="Sig_transdc_resp-reg_receiver"/>
</dbReference>
<dbReference type="PANTHER" id="PTHR48111">
    <property type="entry name" value="REGULATOR OF RPOS"/>
    <property type="match status" value="1"/>
</dbReference>
<dbReference type="RefSeq" id="WP_163700156.1">
    <property type="nucleotide sequence ID" value="NZ_QXHD01000004.1"/>
</dbReference>
<dbReference type="GO" id="GO:0000156">
    <property type="term" value="F:phosphorelay response regulator activity"/>
    <property type="evidence" value="ECO:0007669"/>
    <property type="project" value="TreeGrafter"/>
</dbReference>
<dbReference type="PANTHER" id="PTHR48111:SF38">
    <property type="entry name" value="TWO-COMPONENT RESPONSE REGULATOR"/>
    <property type="match status" value="1"/>
</dbReference>
<dbReference type="InterPro" id="IPR039420">
    <property type="entry name" value="WalR-like"/>
</dbReference>
<evidence type="ECO:0000313" key="8">
    <source>
        <dbReference type="EMBL" id="NEZ57971.1"/>
    </source>
</evidence>
<dbReference type="EMBL" id="QXHD01000004">
    <property type="protein sequence ID" value="NEZ57971.1"/>
    <property type="molecule type" value="Genomic_DNA"/>
</dbReference>
<evidence type="ECO:0000256" key="5">
    <source>
        <dbReference type="ARBA" id="ARBA00023163"/>
    </source>
</evidence>
<dbReference type="PROSITE" id="PS50110">
    <property type="entry name" value="RESPONSE_REGULATORY"/>
    <property type="match status" value="1"/>
</dbReference>
<keyword evidence="2" id="KW-0902">Two-component regulatory system</keyword>
<keyword evidence="3" id="KW-0805">Transcription regulation</keyword>